<name>A0A432VVS0_9GAMM</name>
<dbReference type="PIRSF" id="PIRSF005859">
    <property type="entry name" value="PBR"/>
    <property type="match status" value="1"/>
</dbReference>
<keyword evidence="4 6" id="KW-1133">Transmembrane helix</keyword>
<dbReference type="PANTHER" id="PTHR10057:SF0">
    <property type="entry name" value="TRANSLOCATOR PROTEIN"/>
    <property type="match status" value="1"/>
</dbReference>
<sequence>MTVNKTTSQQVLGLFAWLALLFVVAAVGSLGSLNAPNFYAELAVPSWAPPGWLFGPVWITLYTMMAIASWLVWREYGFSTVSKRAHQANFTQLALNMLWSWLFFAWYLGAVSFIEIIFLWLAIIVTIVQFWRLNRIAALLLVPYLAWVSFAAVLNFTIWQLNPGIL</sequence>
<dbReference type="RefSeq" id="WP_126791826.1">
    <property type="nucleotide sequence ID" value="NZ_PIPI01000002.1"/>
</dbReference>
<evidence type="ECO:0000313" key="7">
    <source>
        <dbReference type="EMBL" id="RUO20682.1"/>
    </source>
</evidence>
<feature type="transmembrane region" description="Helical" evidence="6">
    <location>
        <begin position="110"/>
        <end position="131"/>
    </location>
</feature>
<dbReference type="GO" id="GO:0016020">
    <property type="term" value="C:membrane"/>
    <property type="evidence" value="ECO:0007669"/>
    <property type="project" value="UniProtKB-SubCell"/>
</dbReference>
<dbReference type="InterPro" id="IPR038330">
    <property type="entry name" value="TspO/MBR-related_sf"/>
</dbReference>
<dbReference type="CDD" id="cd15904">
    <property type="entry name" value="TSPO_MBR"/>
    <property type="match status" value="1"/>
</dbReference>
<gene>
    <name evidence="7" type="ORF">CWE06_05080</name>
</gene>
<organism evidence="7 8">
    <name type="scientific">Aliidiomarina haloalkalitolerans</name>
    <dbReference type="NCBI Taxonomy" id="859059"/>
    <lineage>
        <taxon>Bacteria</taxon>
        <taxon>Pseudomonadati</taxon>
        <taxon>Pseudomonadota</taxon>
        <taxon>Gammaproteobacteria</taxon>
        <taxon>Alteromonadales</taxon>
        <taxon>Idiomarinaceae</taxon>
        <taxon>Aliidiomarina</taxon>
    </lineage>
</organism>
<protein>
    <submittedName>
        <fullName evidence="7">Sensory protein</fullName>
    </submittedName>
</protein>
<evidence type="ECO:0000256" key="1">
    <source>
        <dbReference type="ARBA" id="ARBA00004141"/>
    </source>
</evidence>
<evidence type="ECO:0000256" key="2">
    <source>
        <dbReference type="ARBA" id="ARBA00007524"/>
    </source>
</evidence>
<keyword evidence="8" id="KW-1185">Reference proteome</keyword>
<dbReference type="PANTHER" id="PTHR10057">
    <property type="entry name" value="PERIPHERAL-TYPE BENZODIAZEPINE RECEPTOR"/>
    <property type="match status" value="1"/>
</dbReference>
<dbReference type="EMBL" id="PIPI01000002">
    <property type="protein sequence ID" value="RUO20682.1"/>
    <property type="molecule type" value="Genomic_DNA"/>
</dbReference>
<dbReference type="OrthoDB" id="9795496at2"/>
<dbReference type="GO" id="GO:0033013">
    <property type="term" value="P:tetrapyrrole metabolic process"/>
    <property type="evidence" value="ECO:0007669"/>
    <property type="project" value="UniProtKB-ARBA"/>
</dbReference>
<dbReference type="Gene3D" id="1.20.1260.100">
    <property type="entry name" value="TspO/MBR protein"/>
    <property type="match status" value="1"/>
</dbReference>
<accession>A0A432VVS0</accession>
<feature type="transmembrane region" description="Helical" evidence="6">
    <location>
        <begin position="53"/>
        <end position="73"/>
    </location>
</feature>
<feature type="transmembrane region" description="Helical" evidence="6">
    <location>
        <begin position="138"/>
        <end position="159"/>
    </location>
</feature>
<dbReference type="FunFam" id="1.20.1260.100:FF:000001">
    <property type="entry name" value="translocator protein 2"/>
    <property type="match status" value="1"/>
</dbReference>
<evidence type="ECO:0000256" key="3">
    <source>
        <dbReference type="ARBA" id="ARBA00022692"/>
    </source>
</evidence>
<comment type="caution">
    <text evidence="7">The sequence shown here is derived from an EMBL/GenBank/DDBJ whole genome shotgun (WGS) entry which is preliminary data.</text>
</comment>
<dbReference type="AlphaFoldDB" id="A0A432VVS0"/>
<evidence type="ECO:0000256" key="6">
    <source>
        <dbReference type="SAM" id="Phobius"/>
    </source>
</evidence>
<keyword evidence="5 6" id="KW-0472">Membrane</keyword>
<reference evidence="7 8" key="1">
    <citation type="journal article" date="2011" name="Front. Microbiol.">
        <title>Genomic signatures of strain selection and enhancement in Bacillus atrophaeus var. globigii, a historical biowarfare simulant.</title>
        <authorList>
            <person name="Gibbons H.S."/>
            <person name="Broomall S.M."/>
            <person name="McNew L.A."/>
            <person name="Daligault H."/>
            <person name="Chapman C."/>
            <person name="Bruce D."/>
            <person name="Karavis M."/>
            <person name="Krepps M."/>
            <person name="McGregor P.A."/>
            <person name="Hong C."/>
            <person name="Park K.H."/>
            <person name="Akmal A."/>
            <person name="Feldman A."/>
            <person name="Lin J.S."/>
            <person name="Chang W.E."/>
            <person name="Higgs B.W."/>
            <person name="Demirev P."/>
            <person name="Lindquist J."/>
            <person name="Liem A."/>
            <person name="Fochler E."/>
            <person name="Read T.D."/>
            <person name="Tapia R."/>
            <person name="Johnson S."/>
            <person name="Bishop-Lilly K.A."/>
            <person name="Detter C."/>
            <person name="Han C."/>
            <person name="Sozhamannan S."/>
            <person name="Rosenzweig C.N."/>
            <person name="Skowronski E.W."/>
        </authorList>
    </citation>
    <scope>NUCLEOTIDE SEQUENCE [LARGE SCALE GENOMIC DNA]</scope>
    <source>
        <strain evidence="7 8">AK5</strain>
    </source>
</reference>
<evidence type="ECO:0000256" key="5">
    <source>
        <dbReference type="ARBA" id="ARBA00023136"/>
    </source>
</evidence>
<dbReference type="Proteomes" id="UP000288212">
    <property type="component" value="Unassembled WGS sequence"/>
</dbReference>
<evidence type="ECO:0000256" key="4">
    <source>
        <dbReference type="ARBA" id="ARBA00022989"/>
    </source>
</evidence>
<feature type="transmembrane region" description="Helical" evidence="6">
    <location>
        <begin position="85"/>
        <end position="104"/>
    </location>
</feature>
<keyword evidence="3 6" id="KW-0812">Transmembrane</keyword>
<dbReference type="InterPro" id="IPR004307">
    <property type="entry name" value="TspO_MBR"/>
</dbReference>
<comment type="subcellular location">
    <subcellularLocation>
        <location evidence="1">Membrane</location>
        <topology evidence="1">Multi-pass membrane protein</topology>
    </subcellularLocation>
</comment>
<proteinExistence type="inferred from homology"/>
<evidence type="ECO:0000313" key="8">
    <source>
        <dbReference type="Proteomes" id="UP000288212"/>
    </source>
</evidence>
<feature type="transmembrane region" description="Helical" evidence="6">
    <location>
        <begin position="12"/>
        <end position="33"/>
    </location>
</feature>
<dbReference type="Pfam" id="PF03073">
    <property type="entry name" value="TspO_MBR"/>
    <property type="match status" value="1"/>
</dbReference>
<comment type="similarity">
    <text evidence="2">Belongs to the TspO/BZRP family.</text>
</comment>